<dbReference type="WBParaSite" id="ES5_v2.g28640.t1">
    <property type="protein sequence ID" value="ES5_v2.g28640.t1"/>
    <property type="gene ID" value="ES5_v2.g28640"/>
</dbReference>
<protein>
    <submittedName>
        <fullName evidence="2">Uncharacterized protein</fullName>
    </submittedName>
</protein>
<organism evidence="1 2">
    <name type="scientific">Panagrolaimus sp. ES5</name>
    <dbReference type="NCBI Taxonomy" id="591445"/>
    <lineage>
        <taxon>Eukaryota</taxon>
        <taxon>Metazoa</taxon>
        <taxon>Ecdysozoa</taxon>
        <taxon>Nematoda</taxon>
        <taxon>Chromadorea</taxon>
        <taxon>Rhabditida</taxon>
        <taxon>Tylenchina</taxon>
        <taxon>Panagrolaimomorpha</taxon>
        <taxon>Panagrolaimoidea</taxon>
        <taxon>Panagrolaimidae</taxon>
        <taxon>Panagrolaimus</taxon>
    </lineage>
</organism>
<name>A0AC34GGG8_9BILA</name>
<proteinExistence type="predicted"/>
<accession>A0AC34GGG8</accession>
<dbReference type="Proteomes" id="UP000887579">
    <property type="component" value="Unplaced"/>
</dbReference>
<sequence length="316" mass="35945">ISNIDELHGICILLKPNNARLNVMFKYCINELLTHLHKSAAENIVFCFTNARSTFYEPGDTKPALETHLKGLNEDRGVNIQLAPPTTYCMDNEAFRFLCCIHAGETSVISKRGSYAESWDISVKETIRLFQHFEEITPHIVKETVSLNEARQLILTLAKPLADVTQNVQDNINQIDAKRKEIEALESGSKDLKKKLKIPHPQITTEPLGFPRTVCTNSTCIETKRKAHTNEVQVLYKTICHDHCYLENVTPEQVPNPALQKCQAMNSQLFCSKCGCPWNFHMHITFEQGTETIMVDDPHIQQLLSENRSDLDVQEQ</sequence>
<evidence type="ECO:0000313" key="1">
    <source>
        <dbReference type="Proteomes" id="UP000887579"/>
    </source>
</evidence>
<reference evidence="2" key="1">
    <citation type="submission" date="2022-11" db="UniProtKB">
        <authorList>
            <consortium name="WormBaseParasite"/>
        </authorList>
    </citation>
    <scope>IDENTIFICATION</scope>
</reference>
<evidence type="ECO:0000313" key="2">
    <source>
        <dbReference type="WBParaSite" id="ES5_v2.g28640.t1"/>
    </source>
</evidence>